<organism evidence="3 4">
    <name type="scientific">Leptidea sinapis</name>
    <dbReference type="NCBI Taxonomy" id="189913"/>
    <lineage>
        <taxon>Eukaryota</taxon>
        <taxon>Metazoa</taxon>
        <taxon>Ecdysozoa</taxon>
        <taxon>Arthropoda</taxon>
        <taxon>Hexapoda</taxon>
        <taxon>Insecta</taxon>
        <taxon>Pterygota</taxon>
        <taxon>Neoptera</taxon>
        <taxon>Endopterygota</taxon>
        <taxon>Lepidoptera</taxon>
        <taxon>Glossata</taxon>
        <taxon>Ditrysia</taxon>
        <taxon>Papilionoidea</taxon>
        <taxon>Pieridae</taxon>
        <taxon>Dismorphiinae</taxon>
        <taxon>Leptidea</taxon>
    </lineage>
</organism>
<dbReference type="AlphaFoldDB" id="A0A5E4QB69"/>
<name>A0A5E4QB69_9NEOP</name>
<keyword evidence="4" id="KW-1185">Reference proteome</keyword>
<dbReference type="EMBL" id="FZQP02002137">
    <property type="protein sequence ID" value="VVC94860.1"/>
    <property type="molecule type" value="Genomic_DNA"/>
</dbReference>
<keyword evidence="2" id="KW-0812">Transmembrane</keyword>
<feature type="transmembrane region" description="Helical" evidence="2">
    <location>
        <begin position="58"/>
        <end position="78"/>
    </location>
</feature>
<gene>
    <name evidence="3" type="ORF">LSINAPIS_LOCUS6711</name>
</gene>
<dbReference type="Proteomes" id="UP000324832">
    <property type="component" value="Unassembled WGS sequence"/>
</dbReference>
<evidence type="ECO:0000256" key="2">
    <source>
        <dbReference type="SAM" id="Phobius"/>
    </source>
</evidence>
<accession>A0A5E4QB69</accession>
<keyword evidence="2" id="KW-1133">Transmembrane helix</keyword>
<evidence type="ECO:0000313" key="3">
    <source>
        <dbReference type="EMBL" id="VVC94860.1"/>
    </source>
</evidence>
<keyword evidence="2" id="KW-0472">Membrane</keyword>
<sequence>MRTARSQPILCKFDAQCQSGFYCVPEVYVCMKLMKDLRGDVNSECVVGEARGPESLPYYVWVGIGAALLILALLVCFVSPCNRNGVTASAPELPPPYNAHYTPVRPSSPPPPEQDAQEDVSWGFVKRAPSTRVREARESAGSQAARVYNNPNYVRGPHLASNLPPRSLIWCWHTMRTPWRVRGLPPEITTCSATTTKLSSQLAAARTSTLLTTHCASQ</sequence>
<evidence type="ECO:0000313" key="4">
    <source>
        <dbReference type="Proteomes" id="UP000324832"/>
    </source>
</evidence>
<proteinExistence type="predicted"/>
<protein>
    <submittedName>
        <fullName evidence="3">Uncharacterized protein</fullName>
    </submittedName>
</protein>
<reference evidence="3 4" key="1">
    <citation type="submission" date="2017-07" db="EMBL/GenBank/DDBJ databases">
        <authorList>
            <person name="Talla V."/>
            <person name="Backstrom N."/>
        </authorList>
    </citation>
    <scope>NUCLEOTIDE SEQUENCE [LARGE SCALE GENOMIC DNA]</scope>
</reference>
<evidence type="ECO:0000256" key="1">
    <source>
        <dbReference type="SAM" id="MobiDB-lite"/>
    </source>
</evidence>
<feature type="region of interest" description="Disordered" evidence="1">
    <location>
        <begin position="97"/>
        <end position="118"/>
    </location>
</feature>